<evidence type="ECO:0000256" key="4">
    <source>
        <dbReference type="SAM" id="SignalP"/>
    </source>
</evidence>
<dbReference type="SUPFAM" id="SSF49842">
    <property type="entry name" value="TNF-like"/>
    <property type="match status" value="1"/>
</dbReference>
<dbReference type="Gene3D" id="2.60.120.40">
    <property type="match status" value="1"/>
</dbReference>
<evidence type="ECO:0000313" key="7">
    <source>
        <dbReference type="Proteomes" id="UP000683360"/>
    </source>
</evidence>
<evidence type="ECO:0000313" key="6">
    <source>
        <dbReference type="EMBL" id="CAG2254699.1"/>
    </source>
</evidence>
<proteinExistence type="predicted"/>
<feature type="domain" description="C1q" evidence="5">
    <location>
        <begin position="43"/>
        <end position="170"/>
    </location>
</feature>
<protein>
    <recommendedName>
        <fullName evidence="5">C1q domain-containing protein</fullName>
    </recommendedName>
</protein>
<dbReference type="SMART" id="SM00110">
    <property type="entry name" value="C1Q"/>
    <property type="match status" value="1"/>
</dbReference>
<organism evidence="6 7">
    <name type="scientific">Mytilus edulis</name>
    <name type="common">Blue mussel</name>
    <dbReference type="NCBI Taxonomy" id="6550"/>
    <lineage>
        <taxon>Eukaryota</taxon>
        <taxon>Metazoa</taxon>
        <taxon>Spiralia</taxon>
        <taxon>Lophotrochozoa</taxon>
        <taxon>Mollusca</taxon>
        <taxon>Bivalvia</taxon>
        <taxon>Autobranchia</taxon>
        <taxon>Pteriomorphia</taxon>
        <taxon>Mytilida</taxon>
        <taxon>Mytiloidea</taxon>
        <taxon>Mytilidae</taxon>
        <taxon>Mytilinae</taxon>
        <taxon>Mytilus</taxon>
    </lineage>
</organism>
<evidence type="ECO:0000256" key="2">
    <source>
        <dbReference type="ARBA" id="ARBA00022525"/>
    </source>
</evidence>
<dbReference type="GO" id="GO:0005576">
    <property type="term" value="C:extracellular region"/>
    <property type="evidence" value="ECO:0007669"/>
    <property type="project" value="UniProtKB-SubCell"/>
</dbReference>
<gene>
    <name evidence="6" type="ORF">MEDL_66123</name>
</gene>
<dbReference type="InterPro" id="IPR001073">
    <property type="entry name" value="C1q_dom"/>
</dbReference>
<dbReference type="PANTHER" id="PTHR22923">
    <property type="entry name" value="CEREBELLIN-RELATED"/>
    <property type="match status" value="1"/>
</dbReference>
<dbReference type="PRINTS" id="PR00007">
    <property type="entry name" value="COMPLEMNTC1Q"/>
</dbReference>
<keyword evidence="7" id="KW-1185">Reference proteome</keyword>
<accession>A0A8S3VEQ8</accession>
<dbReference type="PANTHER" id="PTHR22923:SF113">
    <property type="entry name" value="COMPLEMENT C1Q-LIKE PROTEIN 4"/>
    <property type="match status" value="1"/>
</dbReference>
<evidence type="ECO:0000256" key="3">
    <source>
        <dbReference type="ARBA" id="ARBA00022729"/>
    </source>
</evidence>
<dbReference type="EMBL" id="CAJPWZ010003251">
    <property type="protein sequence ID" value="CAG2254699.1"/>
    <property type="molecule type" value="Genomic_DNA"/>
</dbReference>
<dbReference type="InterPro" id="IPR050822">
    <property type="entry name" value="Cerebellin_Synaptic_Org"/>
</dbReference>
<reference evidence="6" key="1">
    <citation type="submission" date="2021-03" db="EMBL/GenBank/DDBJ databases">
        <authorList>
            <person name="Bekaert M."/>
        </authorList>
    </citation>
    <scope>NUCLEOTIDE SEQUENCE</scope>
</reference>
<dbReference type="InterPro" id="IPR008983">
    <property type="entry name" value="Tumour_necrosis_fac-like_dom"/>
</dbReference>
<comment type="caution">
    <text evidence="6">The sequence shown here is derived from an EMBL/GenBank/DDBJ whole genome shotgun (WGS) entry which is preliminary data.</text>
</comment>
<dbReference type="AlphaFoldDB" id="A0A8S3VEQ8"/>
<evidence type="ECO:0000256" key="1">
    <source>
        <dbReference type="ARBA" id="ARBA00004613"/>
    </source>
</evidence>
<feature type="signal peptide" evidence="4">
    <location>
        <begin position="1"/>
        <end position="18"/>
    </location>
</feature>
<name>A0A8S3VEQ8_MYTED</name>
<keyword evidence="2" id="KW-0964">Secreted</keyword>
<dbReference type="PROSITE" id="PS50871">
    <property type="entry name" value="C1Q"/>
    <property type="match status" value="1"/>
</dbReference>
<evidence type="ECO:0000259" key="5">
    <source>
        <dbReference type="PROSITE" id="PS50871"/>
    </source>
</evidence>
<keyword evidence="3 4" id="KW-0732">Signal</keyword>
<dbReference type="OrthoDB" id="6161780at2759"/>
<dbReference type="Pfam" id="PF00386">
    <property type="entry name" value="C1q"/>
    <property type="match status" value="1"/>
</dbReference>
<feature type="chain" id="PRO_5035815606" description="C1q domain-containing protein" evidence="4">
    <location>
        <begin position="19"/>
        <end position="170"/>
    </location>
</feature>
<comment type="subcellular location">
    <subcellularLocation>
        <location evidence="1">Secreted</location>
    </subcellularLocation>
</comment>
<sequence length="170" mass="18819">MMFVLGLVSYHLMTMTEANCSPKLDNGLMEDLLTMLIKFKGSNYRDIPAFTASLSAPKSVGKHEILKFDKVWTNNGNHYNPSTGIFQAPKEGLYQVSATVMSAHGKDIFVKLWQNETKMVGLFPGTGYSEATINMVLHLKKGDKVTVRGEGGNLHSSSHYYSTFSAFLIS</sequence>
<dbReference type="Proteomes" id="UP000683360">
    <property type="component" value="Unassembled WGS sequence"/>
</dbReference>